<dbReference type="PANTHER" id="PTHR11071">
    <property type="entry name" value="PEPTIDYL-PROLYL CIS-TRANS ISOMERASE"/>
    <property type="match status" value="1"/>
</dbReference>
<keyword evidence="8" id="KW-0508">mRNA splicing</keyword>
<dbReference type="InterPro" id="IPR020892">
    <property type="entry name" value="Cyclophilin-type_PPIase_CS"/>
</dbReference>
<dbReference type="GO" id="GO:0005681">
    <property type="term" value="C:spliceosomal complex"/>
    <property type="evidence" value="ECO:0007669"/>
    <property type="project" value="UniProtKB-KW"/>
</dbReference>
<dbReference type="GO" id="GO:0005737">
    <property type="term" value="C:cytoplasm"/>
    <property type="evidence" value="ECO:0007669"/>
    <property type="project" value="TreeGrafter"/>
</dbReference>
<feature type="domain" description="PPIase cyclophilin-type" evidence="12">
    <location>
        <begin position="4"/>
        <end position="167"/>
    </location>
</feature>
<reference evidence="13" key="1">
    <citation type="submission" date="2021-01" db="EMBL/GenBank/DDBJ databases">
        <authorList>
            <person name="Corre E."/>
            <person name="Pelletier E."/>
            <person name="Niang G."/>
            <person name="Scheremetjew M."/>
            <person name="Finn R."/>
            <person name="Kale V."/>
            <person name="Holt S."/>
            <person name="Cochrane G."/>
            <person name="Meng A."/>
            <person name="Brown T."/>
            <person name="Cohen L."/>
        </authorList>
    </citation>
    <scope>NUCLEOTIDE SEQUENCE</scope>
    <source>
        <strain evidence="13">NY070348D</strain>
    </source>
</reference>
<accession>A0A7S2WDC5</accession>
<dbReference type="GO" id="GO:0003755">
    <property type="term" value="F:peptidyl-prolyl cis-trans isomerase activity"/>
    <property type="evidence" value="ECO:0007669"/>
    <property type="project" value="UniProtKB-KW"/>
</dbReference>
<dbReference type="InterPro" id="IPR002130">
    <property type="entry name" value="Cyclophilin-type_PPIase_dom"/>
</dbReference>
<dbReference type="PANTHER" id="PTHR11071:SF561">
    <property type="entry name" value="PEPTIDYL-PROLYL CIS-TRANS ISOMERASE D-RELATED"/>
    <property type="match status" value="1"/>
</dbReference>
<evidence type="ECO:0000256" key="3">
    <source>
        <dbReference type="ARBA" id="ARBA00010028"/>
    </source>
</evidence>
<dbReference type="GO" id="GO:0006457">
    <property type="term" value="P:protein folding"/>
    <property type="evidence" value="ECO:0007669"/>
    <property type="project" value="InterPro"/>
</dbReference>
<dbReference type="EMBL" id="HBHK01011609">
    <property type="protein sequence ID" value="CAD9681432.1"/>
    <property type="molecule type" value="Transcribed_RNA"/>
</dbReference>
<keyword evidence="9" id="KW-0413">Isomerase</keyword>
<feature type="region of interest" description="Disordered" evidence="11">
    <location>
        <begin position="262"/>
        <end position="302"/>
    </location>
</feature>
<evidence type="ECO:0000256" key="2">
    <source>
        <dbReference type="ARBA" id="ARBA00004123"/>
    </source>
</evidence>
<dbReference type="PRINTS" id="PR00153">
    <property type="entry name" value="CSAPPISMRASE"/>
</dbReference>
<evidence type="ECO:0000256" key="10">
    <source>
        <dbReference type="ARBA" id="ARBA00023242"/>
    </source>
</evidence>
<evidence type="ECO:0000256" key="6">
    <source>
        <dbReference type="ARBA" id="ARBA00022728"/>
    </source>
</evidence>
<protein>
    <recommendedName>
        <fullName evidence="4">peptidylprolyl isomerase</fullName>
        <ecNumber evidence="4">5.2.1.8</ecNumber>
    </recommendedName>
</protein>
<dbReference type="PROSITE" id="PS00170">
    <property type="entry name" value="CSA_PPIASE_1"/>
    <property type="match status" value="1"/>
</dbReference>
<dbReference type="Pfam" id="PF00160">
    <property type="entry name" value="Pro_isomerase"/>
    <property type="match status" value="1"/>
</dbReference>
<keyword evidence="7" id="KW-0697">Rotamase</keyword>
<comment type="similarity">
    <text evidence="3">Belongs to the SYF2 family.</text>
</comment>
<dbReference type="GO" id="GO:0008380">
    <property type="term" value="P:RNA splicing"/>
    <property type="evidence" value="ECO:0007669"/>
    <property type="project" value="UniProtKB-KW"/>
</dbReference>
<evidence type="ECO:0000256" key="4">
    <source>
        <dbReference type="ARBA" id="ARBA00013194"/>
    </source>
</evidence>
<dbReference type="SUPFAM" id="SSF50891">
    <property type="entry name" value="Cyclophilin-like"/>
    <property type="match status" value="1"/>
</dbReference>
<dbReference type="EC" id="5.2.1.8" evidence="4"/>
<evidence type="ECO:0000256" key="5">
    <source>
        <dbReference type="ARBA" id="ARBA00022664"/>
    </source>
</evidence>
<organism evidence="13">
    <name type="scientific">Mucochytrium quahogii</name>
    <dbReference type="NCBI Taxonomy" id="96639"/>
    <lineage>
        <taxon>Eukaryota</taxon>
        <taxon>Sar</taxon>
        <taxon>Stramenopiles</taxon>
        <taxon>Bigyra</taxon>
        <taxon>Labyrinthulomycetes</taxon>
        <taxon>Thraustochytrida</taxon>
        <taxon>Thraustochytriidae</taxon>
        <taxon>Mucochytrium</taxon>
    </lineage>
</organism>
<keyword evidence="6" id="KW-0747">Spliceosome</keyword>
<comment type="subcellular location">
    <subcellularLocation>
        <location evidence="2">Nucleus</location>
    </subcellularLocation>
</comment>
<evidence type="ECO:0000256" key="11">
    <source>
        <dbReference type="SAM" id="MobiDB-lite"/>
    </source>
</evidence>
<proteinExistence type="inferred from homology"/>
<sequence>MSVWLEVSVDGARSGRLRFRLLDEKCPRTCENFRSLCRGFLRNGEVIGYKGSVFHRVIKGFMAQGGDFTNGDGTGGESIYGSKFEDEPCIRDGGHVGRGVLSMANAGKDTNGSQFFITFGTARHLDGKHVVFGKLVSGMEVLDAIESVKTDKGDKPLRTVKIIDCGEEKATGAVERNVQDVLTKHAKKLDRESKKVAKAGEGMSFPIPTMTNPLAVYEDAEARRAAQERIDAKNASKEIELEEGMGKLSNRKRKLLELRKKQASARTDNQKHVMEEHRRAGTKDTIKKLKKQKWEDKDKEKLSQLESMGAGKEKAYLLETAERAQQKDAMLEKKKENVAASHGWHALNDETAFRMYNNRLSRMAEIQNPSSSRRAEESSLDYGRSDKVSEQALDRMVSDLSSRSSTKDAKRNRNVKARLDDQDVTSINSRNEQYNRIISKTFDKYTTELRQNLERGTAL</sequence>
<dbReference type="FunFam" id="2.40.100.10:FF:000025">
    <property type="entry name" value="Peptidyl-prolyl cis-trans isomerase CYP19-2"/>
    <property type="match status" value="1"/>
</dbReference>
<dbReference type="InterPro" id="IPR029000">
    <property type="entry name" value="Cyclophilin-like_dom_sf"/>
</dbReference>
<dbReference type="PROSITE" id="PS50072">
    <property type="entry name" value="CSA_PPIASE_2"/>
    <property type="match status" value="1"/>
</dbReference>
<evidence type="ECO:0000256" key="7">
    <source>
        <dbReference type="ARBA" id="ARBA00023110"/>
    </source>
</evidence>
<keyword evidence="10" id="KW-0539">Nucleus</keyword>
<feature type="compositionally biased region" description="Basic and acidic residues" evidence="11">
    <location>
        <begin position="405"/>
        <end position="421"/>
    </location>
</feature>
<evidence type="ECO:0000259" key="12">
    <source>
        <dbReference type="PROSITE" id="PS50072"/>
    </source>
</evidence>
<dbReference type="Gene3D" id="2.40.100.10">
    <property type="entry name" value="Cyclophilin-like"/>
    <property type="match status" value="1"/>
</dbReference>
<evidence type="ECO:0000256" key="1">
    <source>
        <dbReference type="ARBA" id="ARBA00000971"/>
    </source>
</evidence>
<dbReference type="GO" id="GO:0016018">
    <property type="term" value="F:cyclosporin A binding"/>
    <property type="evidence" value="ECO:0007669"/>
    <property type="project" value="TreeGrafter"/>
</dbReference>
<evidence type="ECO:0000256" key="9">
    <source>
        <dbReference type="ARBA" id="ARBA00023235"/>
    </source>
</evidence>
<comment type="catalytic activity">
    <reaction evidence="1">
        <text>[protein]-peptidylproline (omega=180) = [protein]-peptidylproline (omega=0)</text>
        <dbReference type="Rhea" id="RHEA:16237"/>
        <dbReference type="Rhea" id="RHEA-COMP:10747"/>
        <dbReference type="Rhea" id="RHEA-COMP:10748"/>
        <dbReference type="ChEBI" id="CHEBI:83833"/>
        <dbReference type="ChEBI" id="CHEBI:83834"/>
        <dbReference type="EC" id="5.2.1.8"/>
    </reaction>
</comment>
<keyword evidence="5" id="KW-0507">mRNA processing</keyword>
<evidence type="ECO:0000313" key="13">
    <source>
        <dbReference type="EMBL" id="CAD9681432.1"/>
    </source>
</evidence>
<dbReference type="GO" id="GO:0006397">
    <property type="term" value="P:mRNA processing"/>
    <property type="evidence" value="ECO:0007669"/>
    <property type="project" value="UniProtKB-KW"/>
</dbReference>
<feature type="compositionally biased region" description="Basic and acidic residues" evidence="11">
    <location>
        <begin position="373"/>
        <end position="397"/>
    </location>
</feature>
<feature type="compositionally biased region" description="Basic and acidic residues" evidence="11">
    <location>
        <begin position="268"/>
        <end position="302"/>
    </location>
</feature>
<gene>
    <name evidence="13" type="ORF">QSP1433_LOCUS7288</name>
</gene>
<dbReference type="Pfam" id="PF08231">
    <property type="entry name" value="SYF2"/>
    <property type="match status" value="1"/>
</dbReference>
<feature type="region of interest" description="Disordered" evidence="11">
    <location>
        <begin position="364"/>
        <end position="426"/>
    </location>
</feature>
<dbReference type="InterPro" id="IPR013260">
    <property type="entry name" value="mRNA_splic_SYF2"/>
</dbReference>
<dbReference type="AlphaFoldDB" id="A0A7S2WDC5"/>
<evidence type="ECO:0000256" key="8">
    <source>
        <dbReference type="ARBA" id="ARBA00023187"/>
    </source>
</evidence>
<name>A0A7S2WDC5_9STRA</name>